<feature type="region of interest" description="Disordered" evidence="1">
    <location>
        <begin position="1"/>
        <end position="35"/>
    </location>
</feature>
<evidence type="ECO:0000313" key="3">
    <source>
        <dbReference type="Proteomes" id="UP000299102"/>
    </source>
</evidence>
<evidence type="ECO:0000313" key="2">
    <source>
        <dbReference type="EMBL" id="GBP41188.1"/>
    </source>
</evidence>
<name>A0A4C1VPY7_EUMVA</name>
<dbReference type="EMBL" id="BGZK01000394">
    <property type="protein sequence ID" value="GBP41188.1"/>
    <property type="molecule type" value="Genomic_DNA"/>
</dbReference>
<sequence>MANHNNSAEIVPERRQERSGATRPPGGARQPTPLCTNVRCATNRARVSGRIWLERAFQEQSRDTHKTLHGCWESKRLKACKPIYDSASSPAAGATEHMQVNDVIASISALDYIDINYVRTPIIEDTFSSS</sequence>
<dbReference type="OrthoDB" id="8240057at2759"/>
<feature type="compositionally biased region" description="Basic and acidic residues" evidence="1">
    <location>
        <begin position="11"/>
        <end position="20"/>
    </location>
</feature>
<reference evidence="2 3" key="1">
    <citation type="journal article" date="2019" name="Commun. Biol.">
        <title>The bagworm genome reveals a unique fibroin gene that provides high tensile strength.</title>
        <authorList>
            <person name="Kono N."/>
            <person name="Nakamura H."/>
            <person name="Ohtoshi R."/>
            <person name="Tomita M."/>
            <person name="Numata K."/>
            <person name="Arakawa K."/>
        </authorList>
    </citation>
    <scope>NUCLEOTIDE SEQUENCE [LARGE SCALE GENOMIC DNA]</scope>
</reference>
<proteinExistence type="predicted"/>
<accession>A0A4C1VPY7</accession>
<keyword evidence="3" id="KW-1185">Reference proteome</keyword>
<gene>
    <name evidence="2" type="ORF">EVAR_31313_1</name>
</gene>
<organism evidence="2 3">
    <name type="scientific">Eumeta variegata</name>
    <name type="common">Bagworm moth</name>
    <name type="synonym">Eumeta japonica</name>
    <dbReference type="NCBI Taxonomy" id="151549"/>
    <lineage>
        <taxon>Eukaryota</taxon>
        <taxon>Metazoa</taxon>
        <taxon>Ecdysozoa</taxon>
        <taxon>Arthropoda</taxon>
        <taxon>Hexapoda</taxon>
        <taxon>Insecta</taxon>
        <taxon>Pterygota</taxon>
        <taxon>Neoptera</taxon>
        <taxon>Endopterygota</taxon>
        <taxon>Lepidoptera</taxon>
        <taxon>Glossata</taxon>
        <taxon>Ditrysia</taxon>
        <taxon>Tineoidea</taxon>
        <taxon>Psychidae</taxon>
        <taxon>Oiketicinae</taxon>
        <taxon>Eumeta</taxon>
    </lineage>
</organism>
<protein>
    <submittedName>
        <fullName evidence="2">Uncharacterized protein</fullName>
    </submittedName>
</protein>
<dbReference type="AlphaFoldDB" id="A0A4C1VPY7"/>
<dbReference type="Proteomes" id="UP000299102">
    <property type="component" value="Unassembled WGS sequence"/>
</dbReference>
<comment type="caution">
    <text evidence="2">The sequence shown here is derived from an EMBL/GenBank/DDBJ whole genome shotgun (WGS) entry which is preliminary data.</text>
</comment>
<evidence type="ECO:0000256" key="1">
    <source>
        <dbReference type="SAM" id="MobiDB-lite"/>
    </source>
</evidence>